<dbReference type="InterPro" id="IPR012349">
    <property type="entry name" value="Split_barrel_FMN-bd"/>
</dbReference>
<dbReference type="Pfam" id="PF01243">
    <property type="entry name" value="PNPOx_N"/>
    <property type="match status" value="1"/>
</dbReference>
<proteinExistence type="predicted"/>
<protein>
    <submittedName>
        <fullName evidence="2">Putative iron-sulfur binding protein</fullName>
    </submittedName>
</protein>
<dbReference type="Gene3D" id="2.30.110.10">
    <property type="entry name" value="Electron Transport, Fmn-binding Protein, Chain A"/>
    <property type="match status" value="1"/>
</dbReference>
<dbReference type="SUPFAM" id="SSF50475">
    <property type="entry name" value="FMN-binding split barrel"/>
    <property type="match status" value="1"/>
</dbReference>
<dbReference type="InterPro" id="IPR011576">
    <property type="entry name" value="Pyridox_Oxase_N"/>
</dbReference>
<evidence type="ECO:0000313" key="2">
    <source>
        <dbReference type="EMBL" id="AXV05589.1"/>
    </source>
</evidence>
<organism evidence="2 3">
    <name type="scientific">Euzebya pacifica</name>
    <dbReference type="NCBI Taxonomy" id="1608957"/>
    <lineage>
        <taxon>Bacteria</taxon>
        <taxon>Bacillati</taxon>
        <taxon>Actinomycetota</taxon>
        <taxon>Nitriliruptoria</taxon>
        <taxon>Euzebyales</taxon>
    </lineage>
</organism>
<dbReference type="EMBL" id="CP031165">
    <property type="protein sequence ID" value="AXV05589.1"/>
    <property type="molecule type" value="Genomic_DNA"/>
</dbReference>
<dbReference type="Proteomes" id="UP000264006">
    <property type="component" value="Chromosome"/>
</dbReference>
<dbReference type="PANTHER" id="PTHR42815:SF2">
    <property type="entry name" value="FAD-BINDING, PUTATIVE (AFU_ORTHOLOGUE AFUA_6G07600)-RELATED"/>
    <property type="match status" value="1"/>
</dbReference>
<reference evidence="2 3" key="1">
    <citation type="submission" date="2018-09" db="EMBL/GenBank/DDBJ databases">
        <title>Complete genome sequence of Euzebya sp. DY32-46 isolated from seawater of Pacific Ocean.</title>
        <authorList>
            <person name="Xu L."/>
            <person name="Wu Y.-H."/>
            <person name="Xu X.-W."/>
        </authorList>
    </citation>
    <scope>NUCLEOTIDE SEQUENCE [LARGE SCALE GENOMIC DNA]</scope>
    <source>
        <strain evidence="2 3">DY32-46</strain>
    </source>
</reference>
<gene>
    <name evidence="2" type="ORF">DVS28_a0888</name>
</gene>
<dbReference type="PANTHER" id="PTHR42815">
    <property type="entry name" value="FAD-BINDING, PUTATIVE (AFU_ORTHOLOGUE AFUA_6G07600)-RELATED"/>
    <property type="match status" value="1"/>
</dbReference>
<dbReference type="RefSeq" id="WP_216826388.1">
    <property type="nucleotide sequence ID" value="NZ_CP031165.1"/>
</dbReference>
<evidence type="ECO:0000313" key="3">
    <source>
        <dbReference type="Proteomes" id="UP000264006"/>
    </source>
</evidence>
<keyword evidence="3" id="KW-1185">Reference proteome</keyword>
<evidence type="ECO:0000259" key="1">
    <source>
        <dbReference type="Pfam" id="PF01243"/>
    </source>
</evidence>
<dbReference type="AlphaFoldDB" id="A0A346XTP2"/>
<accession>A0A346XTP2</accession>
<sequence length="322" mass="33682">MSAARHTTPIMGHRWHPGEVAVQDRLGATDVASRIVRSIHPELPQVAATFLRDQPMLVVGAADPGGSLWASILVGPPGFIRPTSRTSVDVRALPASGDPLRAVLSEGDAPVGTIAIELSSRRRIRLNGRSRPSTSGGNHRGLTIDLEEVFSNCPKYISARTVSAAPDAPAGQARRSADLTDADVSLIRGADTFFIATSDSDGGVDASHRGGQPGFVHVDGREITFGDYTGNSMYITLGNLEVQPRAGLLFIDFATGDTLQVTGTAAVDFDPAHVTTGGALRMIHLSVDEVVRQPGATGLAWGPAEASRFSPDPAAIGGTIDP</sequence>
<feature type="domain" description="Pyridoxamine 5'-phosphate oxidase N-terminal" evidence="1">
    <location>
        <begin position="180"/>
        <end position="267"/>
    </location>
</feature>
<dbReference type="KEGG" id="euz:DVS28_a0888"/>
<name>A0A346XTP2_9ACTN</name>